<dbReference type="Gene3D" id="2.40.100.10">
    <property type="entry name" value="Cyclophilin-like"/>
    <property type="match status" value="1"/>
</dbReference>
<evidence type="ECO:0000256" key="1">
    <source>
        <dbReference type="SAM" id="MobiDB-lite"/>
    </source>
</evidence>
<keyword evidence="3" id="KW-1185">Reference proteome</keyword>
<gene>
    <name evidence="2" type="primary">CWC27</name>
    <name evidence="2" type="ORF">ATY40_BA7504315</name>
</gene>
<dbReference type="AlphaFoldDB" id="A0A1B2JG83"/>
<proteinExistence type="predicted"/>
<evidence type="ECO:0000313" key="2">
    <source>
        <dbReference type="EMBL" id="ANZ76828.1"/>
    </source>
</evidence>
<dbReference type="OrthoDB" id="442970at2759"/>
<dbReference type="Proteomes" id="UP000094565">
    <property type="component" value="Chromosome 3"/>
</dbReference>
<organism evidence="2 3">
    <name type="scientific">Komagataella pastoris</name>
    <name type="common">Yeast</name>
    <name type="synonym">Pichia pastoris</name>
    <dbReference type="NCBI Taxonomy" id="4922"/>
    <lineage>
        <taxon>Eukaryota</taxon>
        <taxon>Fungi</taxon>
        <taxon>Dikarya</taxon>
        <taxon>Ascomycota</taxon>
        <taxon>Saccharomycotina</taxon>
        <taxon>Pichiomycetes</taxon>
        <taxon>Pichiales</taxon>
        <taxon>Pichiaceae</taxon>
        <taxon>Komagataella</taxon>
    </lineage>
</organism>
<dbReference type="SUPFAM" id="SSF50891">
    <property type="entry name" value="Cyclophilin-like"/>
    <property type="match status" value="1"/>
</dbReference>
<accession>A0A1B2JG83</accession>
<dbReference type="EMBL" id="CP014586">
    <property type="protein sequence ID" value="ANZ76828.1"/>
    <property type="molecule type" value="Genomic_DNA"/>
</dbReference>
<feature type="region of interest" description="Disordered" evidence="1">
    <location>
        <begin position="151"/>
        <end position="170"/>
    </location>
</feature>
<protein>
    <submittedName>
        <fullName evidence="2">BA75_04315T0</fullName>
    </submittedName>
</protein>
<evidence type="ECO:0000313" key="3">
    <source>
        <dbReference type="Proteomes" id="UP000094565"/>
    </source>
</evidence>
<name>A0A1B2JG83_PICPA</name>
<reference evidence="2 3" key="1">
    <citation type="submission" date="2016-02" db="EMBL/GenBank/DDBJ databases">
        <title>Comparative genomic and transcriptomic foundation for Pichia pastoris.</title>
        <authorList>
            <person name="Love K.R."/>
            <person name="Shah K.A."/>
            <person name="Whittaker C.A."/>
            <person name="Wu J."/>
            <person name="Bartlett M.C."/>
            <person name="Ma D."/>
            <person name="Leeson R.L."/>
            <person name="Priest M."/>
            <person name="Young S.K."/>
            <person name="Love J.C."/>
        </authorList>
    </citation>
    <scope>NUCLEOTIDE SEQUENCE [LARGE SCALE GENOMIC DNA]</scope>
    <source>
        <strain evidence="2 3">ATCC 28485</strain>
    </source>
</reference>
<sequence>MSLEPPTSDKVVLTTTKGPITLCLWTKEVPIITDRVMKALCKGLVFQPIVPKELIQLSLPIDEKLSLEAHSRLKFNQRGIIGFNHTTNELFFTVKPMPEFNHKFTVVGKCGDDTIFTVIDINESELAPGTNGIALYPTKIDEVTCFGDFPSGVQKRPTPTKTNEPEKKKKRKVVLDLFEEDDTVVDPNQFRLKSAHDTLQDKTLSKEKVKIEDKHSEKKQNVIRNHDQPAAAAVPNQTSENASVEKTLEQIEELKAHLRQKPHSVKPLTEPTESSSKTIKELKTLELLKKFKQKLSDGSLNPKFATHKLNFKDNPANALSVNDDEVVVVESRSTSDDSKH</sequence>
<dbReference type="InterPro" id="IPR029000">
    <property type="entry name" value="Cyclophilin-like_dom_sf"/>
</dbReference>